<organism evidence="7 8">
    <name type="scientific">Zopfia rhizophila CBS 207.26</name>
    <dbReference type="NCBI Taxonomy" id="1314779"/>
    <lineage>
        <taxon>Eukaryota</taxon>
        <taxon>Fungi</taxon>
        <taxon>Dikarya</taxon>
        <taxon>Ascomycota</taxon>
        <taxon>Pezizomycotina</taxon>
        <taxon>Dothideomycetes</taxon>
        <taxon>Dothideomycetes incertae sedis</taxon>
        <taxon>Zopfiaceae</taxon>
        <taxon>Zopfia</taxon>
    </lineage>
</organism>
<name>A0A6A6DIC6_9PEZI</name>
<dbReference type="InterPro" id="IPR010573">
    <property type="entry name" value="MFS_Str1/Tri12-like"/>
</dbReference>
<accession>A0A6A6DIC6</accession>
<feature type="transmembrane region" description="Helical" evidence="6">
    <location>
        <begin position="133"/>
        <end position="158"/>
    </location>
</feature>
<evidence type="ECO:0000256" key="3">
    <source>
        <dbReference type="ARBA" id="ARBA00022692"/>
    </source>
</evidence>
<feature type="transmembrane region" description="Helical" evidence="6">
    <location>
        <begin position="87"/>
        <end position="112"/>
    </location>
</feature>
<dbReference type="InterPro" id="IPR036259">
    <property type="entry name" value="MFS_trans_sf"/>
</dbReference>
<keyword evidence="5 6" id="KW-0472">Membrane</keyword>
<dbReference type="GO" id="GO:0005886">
    <property type="term" value="C:plasma membrane"/>
    <property type="evidence" value="ECO:0007669"/>
    <property type="project" value="TreeGrafter"/>
</dbReference>
<sequence length="494" mass="53362">MTGPEREKPSIIHSESLHKPDADNATTNIIGLETSEDTLPKGYFYSKYFIGSWLAIGVSLRASTGAFGYAAPILVFINADLEPDPQYIWVSVICATSTMIPVLTDGNVFLGVASATQLSFHFAISELVPMKCCYIAVGSIYPFSIGGSGFSPAIAYAFVVKYPGVSWRGIYWLLLALNGTAFVCWVFFYFPSTFEQRHKSDINSKIHWIKHFDYVGTAIFAASFVVFLMGLSWGRSVYSWNSAAETYAPLKEPLIPMHIFANFAWTSSVILLGLGASIYYAFSIVWPNQVAVLYSKPGDPMYTGYPAVIIGMRFITGQIFAGMITFLVGGATAGQPNNKATVIALIFLDRVFIGWNESVTLANVTILVCDQKDIGVAGGTAGAFRAGLCAILTAIYIAIMTNRLTSEISAQVPSALVSSSLPASSIPDFMTALTSGSTSAFETVQGISTEIIGVGVTAYKQANADAYRTVYLSTIAFTGIALILSYWAPDTEKF</sequence>
<feature type="transmembrane region" description="Helical" evidence="6">
    <location>
        <begin position="259"/>
        <end position="282"/>
    </location>
</feature>
<keyword evidence="4 6" id="KW-1133">Transmembrane helix</keyword>
<evidence type="ECO:0000256" key="1">
    <source>
        <dbReference type="ARBA" id="ARBA00004141"/>
    </source>
</evidence>
<dbReference type="PANTHER" id="PTHR23501:SF109">
    <property type="entry name" value="MAJOR FACILITATOR SUPERFAMILY (MFS) PROFILE DOMAIN-CONTAINING PROTEIN-RELATED"/>
    <property type="match status" value="1"/>
</dbReference>
<dbReference type="PANTHER" id="PTHR23501">
    <property type="entry name" value="MAJOR FACILITATOR SUPERFAMILY"/>
    <property type="match status" value="1"/>
</dbReference>
<feature type="transmembrane region" description="Helical" evidence="6">
    <location>
        <begin position="303"/>
        <end position="328"/>
    </location>
</feature>
<evidence type="ECO:0000256" key="2">
    <source>
        <dbReference type="ARBA" id="ARBA00022448"/>
    </source>
</evidence>
<feature type="transmembrane region" description="Helical" evidence="6">
    <location>
        <begin position="48"/>
        <end position="75"/>
    </location>
</feature>
<evidence type="ECO:0000256" key="6">
    <source>
        <dbReference type="SAM" id="Phobius"/>
    </source>
</evidence>
<dbReference type="Pfam" id="PF06609">
    <property type="entry name" value="TRI12"/>
    <property type="match status" value="1"/>
</dbReference>
<keyword evidence="8" id="KW-1185">Reference proteome</keyword>
<dbReference type="AlphaFoldDB" id="A0A6A6DIC6"/>
<evidence type="ECO:0008006" key="9">
    <source>
        <dbReference type="Google" id="ProtNLM"/>
    </source>
</evidence>
<protein>
    <recommendedName>
        <fullName evidence="9">MFS general substrate transporter</fullName>
    </recommendedName>
</protein>
<comment type="subcellular location">
    <subcellularLocation>
        <location evidence="1">Membrane</location>
        <topology evidence="1">Multi-pass membrane protein</topology>
    </subcellularLocation>
</comment>
<evidence type="ECO:0000313" key="7">
    <source>
        <dbReference type="EMBL" id="KAF2178198.1"/>
    </source>
</evidence>
<feature type="transmembrane region" description="Helical" evidence="6">
    <location>
        <begin position="469"/>
        <end position="488"/>
    </location>
</feature>
<dbReference type="EMBL" id="ML994676">
    <property type="protein sequence ID" value="KAF2178198.1"/>
    <property type="molecule type" value="Genomic_DNA"/>
</dbReference>
<keyword evidence="2" id="KW-0813">Transport</keyword>
<dbReference type="OrthoDB" id="4161376at2759"/>
<dbReference type="Proteomes" id="UP000800200">
    <property type="component" value="Unassembled WGS sequence"/>
</dbReference>
<evidence type="ECO:0000256" key="4">
    <source>
        <dbReference type="ARBA" id="ARBA00022989"/>
    </source>
</evidence>
<reference evidence="7" key="1">
    <citation type="journal article" date="2020" name="Stud. Mycol.">
        <title>101 Dothideomycetes genomes: a test case for predicting lifestyles and emergence of pathogens.</title>
        <authorList>
            <person name="Haridas S."/>
            <person name="Albert R."/>
            <person name="Binder M."/>
            <person name="Bloem J."/>
            <person name="Labutti K."/>
            <person name="Salamov A."/>
            <person name="Andreopoulos B."/>
            <person name="Baker S."/>
            <person name="Barry K."/>
            <person name="Bills G."/>
            <person name="Bluhm B."/>
            <person name="Cannon C."/>
            <person name="Castanera R."/>
            <person name="Culley D."/>
            <person name="Daum C."/>
            <person name="Ezra D."/>
            <person name="Gonzalez J."/>
            <person name="Henrissat B."/>
            <person name="Kuo A."/>
            <person name="Liang C."/>
            <person name="Lipzen A."/>
            <person name="Lutzoni F."/>
            <person name="Magnuson J."/>
            <person name="Mondo S."/>
            <person name="Nolan M."/>
            <person name="Ohm R."/>
            <person name="Pangilinan J."/>
            <person name="Park H.-J."/>
            <person name="Ramirez L."/>
            <person name="Alfaro M."/>
            <person name="Sun H."/>
            <person name="Tritt A."/>
            <person name="Yoshinaga Y."/>
            <person name="Zwiers L.-H."/>
            <person name="Turgeon B."/>
            <person name="Goodwin S."/>
            <person name="Spatafora J."/>
            <person name="Crous P."/>
            <person name="Grigoriev I."/>
        </authorList>
    </citation>
    <scope>NUCLEOTIDE SEQUENCE</scope>
    <source>
        <strain evidence="7">CBS 207.26</strain>
    </source>
</reference>
<gene>
    <name evidence="7" type="ORF">K469DRAFT_742079</name>
</gene>
<evidence type="ECO:0000313" key="8">
    <source>
        <dbReference type="Proteomes" id="UP000800200"/>
    </source>
</evidence>
<dbReference type="GO" id="GO:0022857">
    <property type="term" value="F:transmembrane transporter activity"/>
    <property type="evidence" value="ECO:0007669"/>
    <property type="project" value="InterPro"/>
</dbReference>
<feature type="transmembrane region" description="Helical" evidence="6">
    <location>
        <begin position="211"/>
        <end position="233"/>
    </location>
</feature>
<keyword evidence="3 6" id="KW-0812">Transmembrane</keyword>
<proteinExistence type="predicted"/>
<dbReference type="SUPFAM" id="SSF103473">
    <property type="entry name" value="MFS general substrate transporter"/>
    <property type="match status" value="1"/>
</dbReference>
<feature type="transmembrane region" description="Helical" evidence="6">
    <location>
        <begin position="170"/>
        <end position="190"/>
    </location>
</feature>
<feature type="transmembrane region" description="Helical" evidence="6">
    <location>
        <begin position="382"/>
        <end position="399"/>
    </location>
</feature>
<evidence type="ECO:0000256" key="5">
    <source>
        <dbReference type="ARBA" id="ARBA00023136"/>
    </source>
</evidence>